<dbReference type="SUPFAM" id="SSF56784">
    <property type="entry name" value="HAD-like"/>
    <property type="match status" value="1"/>
</dbReference>
<dbReference type="PRINTS" id="PR00413">
    <property type="entry name" value="HADHALOGNASE"/>
</dbReference>
<dbReference type="EMBL" id="QYTV02000008">
    <property type="protein sequence ID" value="RST72577.1"/>
    <property type="molecule type" value="Genomic_DNA"/>
</dbReference>
<dbReference type="SFLD" id="SFLDS00003">
    <property type="entry name" value="Haloacid_Dehalogenase"/>
    <property type="match status" value="1"/>
</dbReference>
<dbReference type="NCBIfam" id="TIGR01549">
    <property type="entry name" value="HAD-SF-IA-v1"/>
    <property type="match status" value="1"/>
</dbReference>
<dbReference type="Gene3D" id="1.10.150.240">
    <property type="entry name" value="Putative phosphatase, domain 2"/>
    <property type="match status" value="1"/>
</dbReference>
<reference evidence="1" key="1">
    <citation type="submission" date="2018-12" db="EMBL/GenBank/DDBJ databases">
        <authorList>
            <person name="Sun L."/>
            <person name="Chen Z."/>
        </authorList>
    </citation>
    <scope>NUCLEOTIDE SEQUENCE [LARGE SCALE GENOMIC DNA]</scope>
    <source>
        <strain evidence="1">3-2-2</strain>
    </source>
</reference>
<dbReference type="NCBIfam" id="TIGR01509">
    <property type="entry name" value="HAD-SF-IA-v3"/>
    <property type="match status" value="1"/>
</dbReference>
<evidence type="ECO:0000313" key="1">
    <source>
        <dbReference type="EMBL" id="RST72577.1"/>
    </source>
</evidence>
<name>A0A429XW27_9BACI</name>
<dbReference type="OrthoDB" id="9802350at2"/>
<dbReference type="Pfam" id="PF00702">
    <property type="entry name" value="Hydrolase"/>
    <property type="match status" value="1"/>
</dbReference>
<dbReference type="InterPro" id="IPR036412">
    <property type="entry name" value="HAD-like_sf"/>
</dbReference>
<protein>
    <submittedName>
        <fullName evidence="1">Noncanonical pyrimidine nucleotidase, YjjG family</fullName>
    </submittedName>
</protein>
<proteinExistence type="predicted"/>
<gene>
    <name evidence="1" type="ORF">D4T97_016120</name>
</gene>
<dbReference type="Gene3D" id="3.40.50.1000">
    <property type="entry name" value="HAD superfamily/HAD-like"/>
    <property type="match status" value="1"/>
</dbReference>
<dbReference type="NCBIfam" id="NF006976">
    <property type="entry name" value="PRK09449.1"/>
    <property type="match status" value="1"/>
</dbReference>
<dbReference type="InterPro" id="IPR023214">
    <property type="entry name" value="HAD_sf"/>
</dbReference>
<dbReference type="InterPro" id="IPR011951">
    <property type="entry name" value="HAD-SF_hydro_IA_YjjG/PynA"/>
</dbReference>
<organism evidence="1 2">
    <name type="scientific">Siminovitchia acidinfaciens</name>
    <dbReference type="NCBI Taxonomy" id="2321395"/>
    <lineage>
        <taxon>Bacteria</taxon>
        <taxon>Bacillati</taxon>
        <taxon>Bacillota</taxon>
        <taxon>Bacilli</taxon>
        <taxon>Bacillales</taxon>
        <taxon>Bacillaceae</taxon>
        <taxon>Siminovitchia</taxon>
    </lineage>
</organism>
<dbReference type="SFLD" id="SFLDG01129">
    <property type="entry name" value="C1.5:_HAD__Beta-PGM__Phosphata"/>
    <property type="match status" value="1"/>
</dbReference>
<dbReference type="PANTHER" id="PTHR47478">
    <property type="match status" value="1"/>
</dbReference>
<dbReference type="Proteomes" id="UP000287156">
    <property type="component" value="Unassembled WGS sequence"/>
</dbReference>
<dbReference type="RefSeq" id="WP_126051785.1">
    <property type="nucleotide sequence ID" value="NZ_QYTV02000008.1"/>
</dbReference>
<dbReference type="InterPro" id="IPR023198">
    <property type="entry name" value="PGP-like_dom2"/>
</dbReference>
<dbReference type="InterPro" id="IPR052550">
    <property type="entry name" value="Pyrimidine_5'-ntase_YjjG"/>
</dbReference>
<comment type="caution">
    <text evidence="1">The sequence shown here is derived from an EMBL/GenBank/DDBJ whole genome shotgun (WGS) entry which is preliminary data.</text>
</comment>
<accession>A0A429XW27</accession>
<dbReference type="PANTHER" id="PTHR47478:SF1">
    <property type="entry name" value="PYRIMIDINE 5'-NUCLEOTIDASE YJJG"/>
    <property type="match status" value="1"/>
</dbReference>
<dbReference type="AlphaFoldDB" id="A0A429XW27"/>
<dbReference type="GO" id="GO:0008253">
    <property type="term" value="F:5'-nucleotidase activity"/>
    <property type="evidence" value="ECO:0007669"/>
    <property type="project" value="InterPro"/>
</dbReference>
<sequence>MKYETILFDMDDTLFDFRLSEKEALEKVFLEFGLPGEVMDYRPSYKEISSVLWAELEQGIILLSDLKVERFRRLFLKHELEVNAKEFGNKYLEYLGMESHLKQGAADLCTNLTDCRLAILTNGFQDVQISRVQRSSLQNRFEEVITSEKAGFQKPDTRIFDYAFSKLGINDKTRVLIVGDSLTSDIRGGINYGIDTCWFNPDQQENHTGVLPTYEIKELTDLLKIVSREVSLNV</sequence>
<keyword evidence="2" id="KW-1185">Reference proteome</keyword>
<dbReference type="InterPro" id="IPR006439">
    <property type="entry name" value="HAD-SF_hydro_IA"/>
</dbReference>
<evidence type="ECO:0000313" key="2">
    <source>
        <dbReference type="Proteomes" id="UP000287156"/>
    </source>
</evidence>
<dbReference type="NCBIfam" id="TIGR02254">
    <property type="entry name" value="YjjG_YfnB"/>
    <property type="match status" value="1"/>
</dbReference>